<evidence type="ECO:0000256" key="6">
    <source>
        <dbReference type="ARBA" id="ARBA00023038"/>
    </source>
</evidence>
<evidence type="ECO:0000256" key="1">
    <source>
        <dbReference type="ARBA" id="ARBA00004123"/>
    </source>
</evidence>
<proteinExistence type="predicted"/>
<protein>
    <recommendedName>
        <fullName evidence="18">Homeobox domain-containing protein</fullName>
    </recommendedName>
</protein>
<comment type="caution">
    <text evidence="16">The sequence shown here is derived from an EMBL/GenBank/DDBJ whole genome shotgun (WGS) entry which is preliminary data.</text>
</comment>
<evidence type="ECO:0000256" key="8">
    <source>
        <dbReference type="ARBA" id="ARBA00023155"/>
    </source>
</evidence>
<dbReference type="SUPFAM" id="SSF57716">
    <property type="entry name" value="Glucocorticoid receptor-like (DNA-binding domain)"/>
    <property type="match status" value="1"/>
</dbReference>
<evidence type="ECO:0000259" key="14">
    <source>
        <dbReference type="PROSITE" id="PS50023"/>
    </source>
</evidence>
<dbReference type="InterPro" id="IPR047169">
    <property type="entry name" value="ISL1/2-like"/>
</dbReference>
<evidence type="ECO:0008006" key="18">
    <source>
        <dbReference type="Google" id="ProtNLM"/>
    </source>
</evidence>
<keyword evidence="17" id="KW-1185">Reference proteome</keyword>
<feature type="DNA-binding region" description="Homeobox" evidence="10">
    <location>
        <begin position="269"/>
        <end position="328"/>
    </location>
</feature>
<dbReference type="InterPro" id="IPR001781">
    <property type="entry name" value="Znf_LIM"/>
</dbReference>
<dbReference type="PANTHER" id="PTHR24204:SF8">
    <property type="entry name" value="TAILUP, ISOFORM A"/>
    <property type="match status" value="1"/>
</dbReference>
<keyword evidence="9 10" id="KW-0539">Nucleus</keyword>
<evidence type="ECO:0000256" key="9">
    <source>
        <dbReference type="ARBA" id="ARBA00023242"/>
    </source>
</evidence>
<evidence type="ECO:0000256" key="7">
    <source>
        <dbReference type="ARBA" id="ARBA00023125"/>
    </source>
</evidence>
<keyword evidence="3 11" id="KW-0479">Metal-binding</keyword>
<comment type="subcellular location">
    <subcellularLocation>
        <location evidence="1 10 12">Nucleus</location>
    </subcellularLocation>
</comment>
<dbReference type="EMBL" id="VCGU01000458">
    <property type="protein sequence ID" value="TRY64033.1"/>
    <property type="molecule type" value="Genomic_DNA"/>
</dbReference>
<evidence type="ECO:0000256" key="4">
    <source>
        <dbReference type="ARBA" id="ARBA00022737"/>
    </source>
</evidence>
<dbReference type="PROSITE" id="PS00478">
    <property type="entry name" value="LIM_DOMAIN_1"/>
    <property type="match status" value="2"/>
</dbReference>
<organism evidence="16 17">
    <name type="scientific">Tigriopus californicus</name>
    <name type="common">Marine copepod</name>
    <dbReference type="NCBI Taxonomy" id="6832"/>
    <lineage>
        <taxon>Eukaryota</taxon>
        <taxon>Metazoa</taxon>
        <taxon>Ecdysozoa</taxon>
        <taxon>Arthropoda</taxon>
        <taxon>Crustacea</taxon>
        <taxon>Multicrustacea</taxon>
        <taxon>Hexanauplia</taxon>
        <taxon>Copepoda</taxon>
        <taxon>Harpacticoida</taxon>
        <taxon>Harpacticidae</taxon>
        <taxon>Tigriopus</taxon>
    </lineage>
</organism>
<evidence type="ECO:0000256" key="2">
    <source>
        <dbReference type="ARBA" id="ARBA00022473"/>
    </source>
</evidence>
<dbReference type="Proteomes" id="UP000318571">
    <property type="component" value="Chromosome 10"/>
</dbReference>
<keyword evidence="2" id="KW-0217">Developmental protein</keyword>
<feature type="domain" description="Homeobox" evidence="15">
    <location>
        <begin position="267"/>
        <end position="327"/>
    </location>
</feature>
<name>A0A553NF04_TIGCA</name>
<accession>A0A553NF04</accession>
<feature type="compositionally biased region" description="Basic and acidic residues" evidence="13">
    <location>
        <begin position="223"/>
        <end position="241"/>
    </location>
</feature>
<dbReference type="AlphaFoldDB" id="A0A553NF04"/>
<keyword evidence="8 10" id="KW-0371">Homeobox</keyword>
<keyword evidence="7 10" id="KW-0238">DNA-binding</keyword>
<dbReference type="OrthoDB" id="125004at2759"/>
<dbReference type="Gene3D" id="1.10.10.60">
    <property type="entry name" value="Homeodomain-like"/>
    <property type="match status" value="1"/>
</dbReference>
<evidence type="ECO:0000256" key="12">
    <source>
        <dbReference type="RuleBase" id="RU000682"/>
    </source>
</evidence>
<keyword evidence="6 11" id="KW-0440">LIM domain</keyword>
<dbReference type="FunFam" id="1.10.10.60:FF:000041">
    <property type="entry name" value="insulin gene enhancer protein ISL-1"/>
    <property type="match status" value="1"/>
</dbReference>
<sequence length="497" mass="55951">MTSSLAQKHSNKALKPSGSPPRICVGCKGPILDQFILRVAPNQEWHGSCLKCSECKMSLDETCTCFVRDQKIYCKNDYVRLFSARCAKCQDLFSPDDFVMRAKNQIFHLKCFQCLCCGKQLVQGDEFALKNDKIFCKHCADLEAFDERFEEIPERNNNKRDNYRHADHYQHLFAEMASKAHTQECASSTTSEGLKSFKEESGEEKELFDFDDEDEDNSSDMKFNGRDMKRSSVDERIEGTPDSHSSSDGTLKSPALGEDQQHQVRRGRAGRVRTVLTEKQLNMLKSCYQVNKRPDALVKEQLVELTGLSPRVVRVWFQNKRCKDKKKMALLQEKESQKHGYGSMHGIPMVASNPVINDTSLIPAMANQPVDVQHFEAPWKSLYDFASNLDPDKIGRYPPFQPLSQQIHGIDMSINGGAPPHSYHGHVYQDARSSDFHGPTDLSYLPASTSNSFPSGFLPEDPMASRSMPMSEHSVESATNYTLTSLDSATSPVGSET</sequence>
<dbReference type="InterPro" id="IPR047244">
    <property type="entry name" value="ISL1/2-like_LIM1"/>
</dbReference>
<dbReference type="GO" id="GO:0007409">
    <property type="term" value="P:axonogenesis"/>
    <property type="evidence" value="ECO:0007669"/>
    <property type="project" value="TreeGrafter"/>
</dbReference>
<dbReference type="GO" id="GO:0000981">
    <property type="term" value="F:DNA-binding transcription factor activity, RNA polymerase II-specific"/>
    <property type="evidence" value="ECO:0007669"/>
    <property type="project" value="InterPro"/>
</dbReference>
<dbReference type="FunFam" id="2.10.110.10:FF:000034">
    <property type="entry name" value="Insulin gene enhancer protein ISL"/>
    <property type="match status" value="1"/>
</dbReference>
<dbReference type="GO" id="GO:0045944">
    <property type="term" value="P:positive regulation of transcription by RNA polymerase II"/>
    <property type="evidence" value="ECO:0007669"/>
    <property type="project" value="InterPro"/>
</dbReference>
<reference evidence="16 17" key="1">
    <citation type="journal article" date="2018" name="Nat. Ecol. Evol.">
        <title>Genomic signatures of mitonuclear coevolution across populations of Tigriopus californicus.</title>
        <authorList>
            <person name="Barreto F.S."/>
            <person name="Watson E.T."/>
            <person name="Lima T.G."/>
            <person name="Willett C.S."/>
            <person name="Edmands S."/>
            <person name="Li W."/>
            <person name="Burton R.S."/>
        </authorList>
    </citation>
    <scope>NUCLEOTIDE SEQUENCE [LARGE SCALE GENOMIC DNA]</scope>
    <source>
        <strain evidence="16 17">San Diego</strain>
    </source>
</reference>
<feature type="compositionally biased region" description="Polar residues" evidence="13">
    <location>
        <begin position="476"/>
        <end position="497"/>
    </location>
</feature>
<evidence type="ECO:0000259" key="15">
    <source>
        <dbReference type="PROSITE" id="PS50071"/>
    </source>
</evidence>
<keyword evidence="4" id="KW-0677">Repeat</keyword>
<dbReference type="InterPro" id="IPR009057">
    <property type="entry name" value="Homeodomain-like_sf"/>
</dbReference>
<keyword evidence="5 11" id="KW-0862">Zinc</keyword>
<dbReference type="GO" id="GO:0046872">
    <property type="term" value="F:metal ion binding"/>
    <property type="evidence" value="ECO:0007669"/>
    <property type="project" value="UniProtKB-KW"/>
</dbReference>
<dbReference type="GO" id="GO:0003677">
    <property type="term" value="F:DNA binding"/>
    <property type="evidence" value="ECO:0007669"/>
    <property type="project" value="UniProtKB-UniRule"/>
</dbReference>
<feature type="domain" description="LIM zinc-binding" evidence="14">
    <location>
        <begin position="22"/>
        <end position="84"/>
    </location>
</feature>
<feature type="compositionally biased region" description="Basic and acidic residues" evidence="13">
    <location>
        <begin position="195"/>
        <end position="208"/>
    </location>
</feature>
<dbReference type="CDD" id="cd00086">
    <property type="entry name" value="homeodomain"/>
    <property type="match status" value="1"/>
</dbReference>
<dbReference type="PANTHER" id="PTHR24204">
    <property type="entry name" value="INSULIN GENE ENHANCER PROTEIN"/>
    <property type="match status" value="1"/>
</dbReference>
<dbReference type="PROSITE" id="PS50023">
    <property type="entry name" value="LIM_DOMAIN_2"/>
    <property type="match status" value="2"/>
</dbReference>
<evidence type="ECO:0000313" key="16">
    <source>
        <dbReference type="EMBL" id="TRY64033.1"/>
    </source>
</evidence>
<dbReference type="PROSITE" id="PS50071">
    <property type="entry name" value="HOMEOBOX_2"/>
    <property type="match status" value="1"/>
</dbReference>
<evidence type="ECO:0000256" key="3">
    <source>
        <dbReference type="ARBA" id="ARBA00022723"/>
    </source>
</evidence>
<dbReference type="CDD" id="cd09366">
    <property type="entry name" value="LIM1_Isl"/>
    <property type="match status" value="1"/>
</dbReference>
<dbReference type="STRING" id="6832.A0A553NF04"/>
<dbReference type="Gene3D" id="2.10.110.10">
    <property type="entry name" value="Cysteine Rich Protein"/>
    <property type="match status" value="2"/>
</dbReference>
<dbReference type="PROSITE" id="PS00027">
    <property type="entry name" value="HOMEOBOX_1"/>
    <property type="match status" value="1"/>
</dbReference>
<dbReference type="SMART" id="SM00132">
    <property type="entry name" value="LIM"/>
    <property type="match status" value="2"/>
</dbReference>
<feature type="compositionally biased region" description="Acidic residues" evidence="13">
    <location>
        <begin position="209"/>
        <end position="218"/>
    </location>
</feature>
<evidence type="ECO:0000256" key="13">
    <source>
        <dbReference type="SAM" id="MobiDB-lite"/>
    </source>
</evidence>
<dbReference type="GO" id="GO:0005634">
    <property type="term" value="C:nucleus"/>
    <property type="evidence" value="ECO:0007669"/>
    <property type="project" value="UniProtKB-SubCell"/>
</dbReference>
<dbReference type="SMART" id="SM00389">
    <property type="entry name" value="HOX"/>
    <property type="match status" value="1"/>
</dbReference>
<dbReference type="InterPro" id="IPR017970">
    <property type="entry name" value="Homeobox_CS"/>
</dbReference>
<evidence type="ECO:0000256" key="10">
    <source>
        <dbReference type="PROSITE-ProRule" id="PRU00108"/>
    </source>
</evidence>
<evidence type="ECO:0000256" key="11">
    <source>
        <dbReference type="PROSITE-ProRule" id="PRU00125"/>
    </source>
</evidence>
<dbReference type="SUPFAM" id="SSF46689">
    <property type="entry name" value="Homeodomain-like"/>
    <property type="match status" value="1"/>
</dbReference>
<evidence type="ECO:0000256" key="5">
    <source>
        <dbReference type="ARBA" id="ARBA00022833"/>
    </source>
</evidence>
<feature type="domain" description="LIM zinc-binding" evidence="14">
    <location>
        <begin position="85"/>
        <end position="146"/>
    </location>
</feature>
<dbReference type="Pfam" id="PF00412">
    <property type="entry name" value="LIM"/>
    <property type="match status" value="2"/>
</dbReference>
<dbReference type="GO" id="GO:0048665">
    <property type="term" value="P:neuron fate specification"/>
    <property type="evidence" value="ECO:0007669"/>
    <property type="project" value="InterPro"/>
</dbReference>
<dbReference type="Pfam" id="PF00046">
    <property type="entry name" value="Homeodomain"/>
    <property type="match status" value="1"/>
</dbReference>
<gene>
    <name evidence="16" type="ORF">TCAL_12827</name>
</gene>
<dbReference type="InterPro" id="IPR001356">
    <property type="entry name" value="HD"/>
</dbReference>
<feature type="region of interest" description="Disordered" evidence="13">
    <location>
        <begin position="184"/>
        <end position="270"/>
    </location>
</feature>
<evidence type="ECO:0000313" key="17">
    <source>
        <dbReference type="Proteomes" id="UP000318571"/>
    </source>
</evidence>
<feature type="region of interest" description="Disordered" evidence="13">
    <location>
        <begin position="455"/>
        <end position="497"/>
    </location>
</feature>